<keyword evidence="2" id="KW-1133">Transmembrane helix</keyword>
<keyword evidence="2" id="KW-0812">Transmembrane</keyword>
<protein>
    <submittedName>
        <fullName evidence="5">Wrt-1 protein</fullName>
    </submittedName>
</protein>
<reference evidence="5" key="1">
    <citation type="submission" date="2021-02" db="EMBL/GenBank/DDBJ databases">
        <authorList>
            <person name="Dougan E. K."/>
            <person name="Rhodes N."/>
            <person name="Thang M."/>
            <person name="Chan C."/>
        </authorList>
    </citation>
    <scope>NUCLEOTIDE SEQUENCE</scope>
</reference>
<dbReference type="CDD" id="cd00081">
    <property type="entry name" value="Hint"/>
    <property type="match status" value="1"/>
</dbReference>
<dbReference type="SMART" id="SM00306">
    <property type="entry name" value="HintN"/>
    <property type="match status" value="1"/>
</dbReference>
<dbReference type="InterPro" id="IPR001767">
    <property type="entry name" value="Hedgehog_Hint"/>
</dbReference>
<evidence type="ECO:0000256" key="2">
    <source>
        <dbReference type="SAM" id="Phobius"/>
    </source>
</evidence>
<dbReference type="SUPFAM" id="SSF51294">
    <property type="entry name" value="Hedgehog/intein (Hint) domain"/>
    <property type="match status" value="1"/>
</dbReference>
<feature type="chain" id="PRO_5032713555" evidence="3">
    <location>
        <begin position="22"/>
        <end position="752"/>
    </location>
</feature>
<gene>
    <name evidence="5" type="primary">wrt-1</name>
    <name evidence="5" type="ORF">SNAT2548_LOCUS8356</name>
</gene>
<evidence type="ECO:0000313" key="6">
    <source>
        <dbReference type="Proteomes" id="UP000604046"/>
    </source>
</evidence>
<dbReference type="InterPro" id="IPR006141">
    <property type="entry name" value="Intein_N"/>
</dbReference>
<dbReference type="GO" id="GO:0016540">
    <property type="term" value="P:protein autoprocessing"/>
    <property type="evidence" value="ECO:0007669"/>
    <property type="project" value="InterPro"/>
</dbReference>
<dbReference type="InterPro" id="IPR003587">
    <property type="entry name" value="Hint_dom_N"/>
</dbReference>
<dbReference type="InterPro" id="IPR036844">
    <property type="entry name" value="Hint_dom_sf"/>
</dbReference>
<keyword evidence="2" id="KW-0472">Membrane</keyword>
<dbReference type="EMBL" id="CAJNDS010000613">
    <property type="protein sequence ID" value="CAE7222903.1"/>
    <property type="molecule type" value="Genomic_DNA"/>
</dbReference>
<feature type="transmembrane region" description="Helical" evidence="2">
    <location>
        <begin position="697"/>
        <end position="717"/>
    </location>
</feature>
<dbReference type="Gene3D" id="2.170.16.10">
    <property type="entry name" value="Hedgehog/Intein (Hint) domain"/>
    <property type="match status" value="1"/>
</dbReference>
<dbReference type="Proteomes" id="UP000604046">
    <property type="component" value="Unassembled WGS sequence"/>
</dbReference>
<keyword evidence="3" id="KW-0732">Signal</keyword>
<feature type="region of interest" description="Disordered" evidence="1">
    <location>
        <begin position="306"/>
        <end position="329"/>
    </location>
</feature>
<dbReference type="AlphaFoldDB" id="A0A812KEK0"/>
<evidence type="ECO:0000313" key="5">
    <source>
        <dbReference type="EMBL" id="CAE7222903.1"/>
    </source>
</evidence>
<dbReference type="Pfam" id="PF01079">
    <property type="entry name" value="Hint"/>
    <property type="match status" value="1"/>
</dbReference>
<name>A0A812KEK0_9DINO</name>
<feature type="domain" description="Hint" evidence="4">
    <location>
        <begin position="495"/>
        <end position="606"/>
    </location>
</feature>
<feature type="signal peptide" evidence="3">
    <location>
        <begin position="1"/>
        <end position="21"/>
    </location>
</feature>
<evidence type="ECO:0000256" key="1">
    <source>
        <dbReference type="SAM" id="MobiDB-lite"/>
    </source>
</evidence>
<evidence type="ECO:0000256" key="3">
    <source>
        <dbReference type="SAM" id="SignalP"/>
    </source>
</evidence>
<dbReference type="InterPro" id="IPR052140">
    <property type="entry name" value="Dev_Signal_Hedgehog-like"/>
</dbReference>
<dbReference type="PANTHER" id="PTHR46706">
    <property type="entry name" value="PROTEIN QUA-1-RELATED"/>
    <property type="match status" value="1"/>
</dbReference>
<dbReference type="PROSITE" id="PS50817">
    <property type="entry name" value="INTEIN_N_TER"/>
    <property type="match status" value="1"/>
</dbReference>
<feature type="compositionally biased region" description="Basic residues" evidence="1">
    <location>
        <begin position="312"/>
        <end position="329"/>
    </location>
</feature>
<dbReference type="PANTHER" id="PTHR46706:SF12">
    <property type="entry name" value="PROTEIN QUA-1-RELATED"/>
    <property type="match status" value="1"/>
</dbReference>
<accession>A0A812KEK0</accession>
<comment type="caution">
    <text evidence="5">The sequence shown here is derived from an EMBL/GenBank/DDBJ whole genome shotgun (WGS) entry which is preliminary data.</text>
</comment>
<keyword evidence="6" id="KW-1185">Reference proteome</keyword>
<sequence length="752" mass="82739">MARLALCASVGVLALGMKTFSDERSAYAAQMGNITNMMVQNLQRSKGYDAVFFRGCLDFVEKQANESIPVVAQVELLGAACKSGSFGGDGGDVLSVVDPSKLASECDRAVRNMDLQTRLLGPDAFRDSSAFCAVFVDLVLPIDAEPKCMRFVEDISLVHAEFSGTQHVWPAIIAQHHFDEAFMRVCLEEKQLKAEEQGHAGLWGAGSDECKMVLERVLAYSWAKYHKLVDFFADACPLMGMPLPLPGNRTFADPLRVTRRAVTASLFHRASHIALAKHGGNVSSPDVSHLFGPSSGFSAMQLMDSTMAKKGSSSRRRRSDPRRRRSRRRRCTMTDEASACCSGKAYSWSHGVEFGAIITITQSGSLTAGGFEEWTPARSGEIEQTCVHKKAAIRESCFNFGFDFGVDYGFAHGWFNKFSDILGTARIWEFGFCFGICLGGGVIDTGKLGDVIGGTIEFGAGSPSIEGSCGQCEAWLSDGEGSEDTTYFRELKCPSGCFPADAKVMTPAGPKAMHSLRVGDRVLSMDKHGRTFFDDVYFFGHADPKAFTPMVQLRLRSSQSDQHLSLQLSPDHFVHACPRKYPCEWSESRLLYAGEVLPGAFLWTAEGWLAQVLNSSLVPKLGLFNPYTLSGTLVVNGMVVSAHSSWLLDDWVPPRLTEYLPFLYQGIFIGGRCLYHTFGSSAADWIGVNNPHEQTPWLAYLVAIFPCFALLCTAWGFRVQCCRKHPPTFENQQIGEKTRASEARIRQHKDSL</sequence>
<evidence type="ECO:0000259" key="4">
    <source>
        <dbReference type="SMART" id="SM00306"/>
    </source>
</evidence>
<organism evidence="5 6">
    <name type="scientific">Symbiodinium natans</name>
    <dbReference type="NCBI Taxonomy" id="878477"/>
    <lineage>
        <taxon>Eukaryota</taxon>
        <taxon>Sar</taxon>
        <taxon>Alveolata</taxon>
        <taxon>Dinophyceae</taxon>
        <taxon>Suessiales</taxon>
        <taxon>Symbiodiniaceae</taxon>
        <taxon>Symbiodinium</taxon>
    </lineage>
</organism>
<dbReference type="GO" id="GO:0016539">
    <property type="term" value="P:intein-mediated protein splicing"/>
    <property type="evidence" value="ECO:0007669"/>
    <property type="project" value="InterPro"/>
</dbReference>
<dbReference type="OrthoDB" id="411926at2759"/>
<proteinExistence type="predicted"/>